<reference evidence="4" key="1">
    <citation type="submission" date="2022-02" db="EMBL/GenBank/DDBJ databases">
        <authorList>
            <person name="Lee M."/>
            <person name="Kim S.-J."/>
            <person name="Jung M.-Y."/>
        </authorList>
    </citation>
    <scope>NUCLEOTIDE SEQUENCE</scope>
    <source>
        <strain evidence="4">JHP9</strain>
    </source>
</reference>
<evidence type="ECO:0000256" key="1">
    <source>
        <dbReference type="ARBA" id="ARBA00010617"/>
    </source>
</evidence>
<sequence>MSMHRSGPSADRRAERPGEPSGPPLEHGDGFWRIRSDGAARAVLHRRSPTAQAGFAAEMIPSRFLRSHPILLSDGERHDAQRRAVGSLLAPGTIDAGHQDMLERTVERQLQEALDQTGGIDPLRAEIALDEVALLISVEVTRRIVGLTHAPLPEMAARLERFMDQPPMDLTRPRWGRTRRQWAQAAVNGLGPLAAFWHHDVRPALRARRAERRDDLISQLLDQGCSAADVLVECVTYATAGMITTREFMVVSAWHVLERPALAARMRLGSREERFAILREIIRLEPVVGHLLRRARAEVALPASGDSADAAQAGCPAATAQAGELLDLCIRDTNTDPAVYGQDADCLRPSRDLPRGISPAGLSFGAGPHRCPGEHLALAETDALLRALLRRSPVLVSPPDVDWEDLAAGYVLRGMRVELSR</sequence>
<dbReference type="RefSeq" id="WP_249736613.1">
    <property type="nucleotide sequence ID" value="NZ_JAKNCJ010000001.1"/>
</dbReference>
<name>A0ABT0QXV4_9MICO</name>
<keyword evidence="5" id="KW-1185">Reference proteome</keyword>
<keyword evidence="2" id="KW-0503">Monooxygenase</keyword>
<organism evidence="4 5">
    <name type="scientific">Brachybacterium equifaecis</name>
    <dbReference type="NCBI Taxonomy" id="2910770"/>
    <lineage>
        <taxon>Bacteria</taxon>
        <taxon>Bacillati</taxon>
        <taxon>Actinomycetota</taxon>
        <taxon>Actinomycetes</taxon>
        <taxon>Micrococcales</taxon>
        <taxon>Dermabacteraceae</taxon>
        <taxon>Brachybacterium</taxon>
    </lineage>
</organism>
<keyword evidence="2" id="KW-0479">Metal-binding</keyword>
<dbReference type="SUPFAM" id="SSF48264">
    <property type="entry name" value="Cytochrome P450"/>
    <property type="match status" value="1"/>
</dbReference>
<dbReference type="PANTHER" id="PTHR46696">
    <property type="entry name" value="P450, PUTATIVE (EUROFUNG)-RELATED"/>
    <property type="match status" value="1"/>
</dbReference>
<dbReference type="PROSITE" id="PS00086">
    <property type="entry name" value="CYTOCHROME_P450"/>
    <property type="match status" value="1"/>
</dbReference>
<dbReference type="EMBL" id="JAKNCJ010000001">
    <property type="protein sequence ID" value="MCL6422517.1"/>
    <property type="molecule type" value="Genomic_DNA"/>
</dbReference>
<keyword evidence="2" id="KW-0349">Heme</keyword>
<evidence type="ECO:0000313" key="4">
    <source>
        <dbReference type="EMBL" id="MCL6422517.1"/>
    </source>
</evidence>
<dbReference type="PANTHER" id="PTHR46696:SF1">
    <property type="entry name" value="CYTOCHROME P450 YJIB-RELATED"/>
    <property type="match status" value="1"/>
</dbReference>
<dbReference type="InterPro" id="IPR036396">
    <property type="entry name" value="Cyt_P450_sf"/>
</dbReference>
<dbReference type="Proteomes" id="UP001203761">
    <property type="component" value="Unassembled WGS sequence"/>
</dbReference>
<feature type="region of interest" description="Disordered" evidence="3">
    <location>
        <begin position="1"/>
        <end position="31"/>
    </location>
</feature>
<dbReference type="Gene3D" id="1.10.630.10">
    <property type="entry name" value="Cytochrome P450"/>
    <property type="match status" value="1"/>
</dbReference>
<accession>A0ABT0QXV4</accession>
<keyword evidence="2" id="KW-0408">Iron</keyword>
<protein>
    <submittedName>
        <fullName evidence="4">Cytochrome P450</fullName>
    </submittedName>
</protein>
<dbReference type="CDD" id="cd00302">
    <property type="entry name" value="cytochrome_P450"/>
    <property type="match status" value="1"/>
</dbReference>
<proteinExistence type="inferred from homology"/>
<dbReference type="Pfam" id="PF00067">
    <property type="entry name" value="p450"/>
    <property type="match status" value="1"/>
</dbReference>
<gene>
    <name evidence="4" type="ORF">Bequi_03810</name>
</gene>
<dbReference type="InterPro" id="IPR001128">
    <property type="entry name" value="Cyt_P450"/>
</dbReference>
<evidence type="ECO:0000313" key="5">
    <source>
        <dbReference type="Proteomes" id="UP001203761"/>
    </source>
</evidence>
<evidence type="ECO:0000256" key="3">
    <source>
        <dbReference type="SAM" id="MobiDB-lite"/>
    </source>
</evidence>
<keyword evidence="2" id="KW-0560">Oxidoreductase</keyword>
<comment type="similarity">
    <text evidence="1 2">Belongs to the cytochrome P450 family.</text>
</comment>
<evidence type="ECO:0000256" key="2">
    <source>
        <dbReference type="RuleBase" id="RU000461"/>
    </source>
</evidence>
<comment type="caution">
    <text evidence="4">The sequence shown here is derived from an EMBL/GenBank/DDBJ whole genome shotgun (WGS) entry which is preliminary data.</text>
</comment>
<dbReference type="InterPro" id="IPR017972">
    <property type="entry name" value="Cyt_P450_CS"/>
</dbReference>